<dbReference type="Proteomes" id="UP000504610">
    <property type="component" value="Chromosome 3"/>
</dbReference>
<evidence type="ECO:0000313" key="1">
    <source>
        <dbReference type="Proteomes" id="UP000504610"/>
    </source>
</evidence>
<dbReference type="KEGG" id="rsz:130510147"/>
<gene>
    <name evidence="2" type="primary">LOC130510147</name>
</gene>
<sequence length="222" mass="24696">MAMVVLASSLHPPPLPLRFRPPPDPPPCLPFPMSSLSARPPDLPPFSPSLVTFEALFPPEPPDPPDASCRLSVLLDVDTPFTLVRLYSSISVCSHVDWYEMIVDWVSPNIWIMVLNCNVPVTFGSFGSDVVPARGFSVAFVRFPAVCGLSMFERTLTWLLQLNMSMEGFHYPVAFLREAVRRPNISPLWSEVDVQASLVWLMLISAYVAVFVTSEVTRLFGS</sequence>
<dbReference type="RefSeq" id="XP_056862479.1">
    <property type="nucleotide sequence ID" value="XM_057006499.1"/>
</dbReference>
<organism evidence="1 2">
    <name type="scientific">Raphanus sativus</name>
    <name type="common">Radish</name>
    <name type="synonym">Raphanus raphanistrum var. sativus</name>
    <dbReference type="NCBI Taxonomy" id="3726"/>
    <lineage>
        <taxon>Eukaryota</taxon>
        <taxon>Viridiplantae</taxon>
        <taxon>Streptophyta</taxon>
        <taxon>Embryophyta</taxon>
        <taxon>Tracheophyta</taxon>
        <taxon>Spermatophyta</taxon>
        <taxon>Magnoliopsida</taxon>
        <taxon>eudicotyledons</taxon>
        <taxon>Gunneridae</taxon>
        <taxon>Pentapetalae</taxon>
        <taxon>rosids</taxon>
        <taxon>malvids</taxon>
        <taxon>Brassicales</taxon>
        <taxon>Brassicaceae</taxon>
        <taxon>Brassiceae</taxon>
        <taxon>Raphanus</taxon>
    </lineage>
</organism>
<keyword evidence="1" id="KW-1185">Reference proteome</keyword>
<reference evidence="2" key="2">
    <citation type="submission" date="2025-08" db="UniProtKB">
        <authorList>
            <consortium name="RefSeq"/>
        </authorList>
    </citation>
    <scope>IDENTIFICATION</scope>
    <source>
        <tissue evidence="2">Leaf</tissue>
    </source>
</reference>
<protein>
    <submittedName>
        <fullName evidence="2">Uncharacterized protein LOC130510147</fullName>
    </submittedName>
</protein>
<evidence type="ECO:0000313" key="2">
    <source>
        <dbReference type="RefSeq" id="XP_056862479.1"/>
    </source>
</evidence>
<dbReference type="OrthoDB" id="1125209at2759"/>
<name>A0A9W3DF87_RAPSA</name>
<reference evidence="1" key="1">
    <citation type="journal article" date="2019" name="Database">
        <title>The radish genome database (RadishGD): an integrated information resource for radish genomics.</title>
        <authorList>
            <person name="Yu H.J."/>
            <person name="Baek S."/>
            <person name="Lee Y.J."/>
            <person name="Cho A."/>
            <person name="Mun J.H."/>
        </authorList>
    </citation>
    <scope>NUCLEOTIDE SEQUENCE [LARGE SCALE GENOMIC DNA]</scope>
    <source>
        <strain evidence="1">cv. WK10039</strain>
    </source>
</reference>
<dbReference type="GeneID" id="130510147"/>
<accession>A0A9W3DF87</accession>
<dbReference type="AlphaFoldDB" id="A0A9W3DF87"/>
<proteinExistence type="predicted"/>